<keyword evidence="2" id="KW-1185">Reference proteome</keyword>
<evidence type="ECO:0000313" key="2">
    <source>
        <dbReference type="Proteomes" id="UP001283361"/>
    </source>
</evidence>
<accession>A0AAE1D298</accession>
<sequence>MPSCKTLITNSAEFRLSRGLVNINTITYATGVITVGPLGIFYRRNIIEAGYDVALFFSGPGLSLDHSYQWVTSADLCRNVFFKCLLAKTDPN</sequence>
<name>A0AAE1D298_9GAST</name>
<comment type="caution">
    <text evidence="1">The sequence shown here is derived from an EMBL/GenBank/DDBJ whole genome shotgun (WGS) entry which is preliminary data.</text>
</comment>
<organism evidence="1 2">
    <name type="scientific">Elysia crispata</name>
    <name type="common">lettuce slug</name>
    <dbReference type="NCBI Taxonomy" id="231223"/>
    <lineage>
        <taxon>Eukaryota</taxon>
        <taxon>Metazoa</taxon>
        <taxon>Spiralia</taxon>
        <taxon>Lophotrochozoa</taxon>
        <taxon>Mollusca</taxon>
        <taxon>Gastropoda</taxon>
        <taxon>Heterobranchia</taxon>
        <taxon>Euthyneura</taxon>
        <taxon>Panpulmonata</taxon>
        <taxon>Sacoglossa</taxon>
        <taxon>Placobranchoidea</taxon>
        <taxon>Plakobranchidae</taxon>
        <taxon>Elysia</taxon>
    </lineage>
</organism>
<proteinExistence type="predicted"/>
<protein>
    <submittedName>
        <fullName evidence="1">Uncharacterized protein</fullName>
    </submittedName>
</protein>
<evidence type="ECO:0000313" key="1">
    <source>
        <dbReference type="EMBL" id="KAK3751972.1"/>
    </source>
</evidence>
<reference evidence="1" key="1">
    <citation type="journal article" date="2023" name="G3 (Bethesda)">
        <title>A reference genome for the long-term kleptoplast-retaining sea slug Elysia crispata morphotype clarki.</title>
        <authorList>
            <person name="Eastman K.E."/>
            <person name="Pendleton A.L."/>
            <person name="Shaikh M.A."/>
            <person name="Suttiyut T."/>
            <person name="Ogas R."/>
            <person name="Tomko P."/>
            <person name="Gavelis G."/>
            <person name="Widhalm J.R."/>
            <person name="Wisecaver J.H."/>
        </authorList>
    </citation>
    <scope>NUCLEOTIDE SEQUENCE</scope>
    <source>
        <strain evidence="1">ECLA1</strain>
    </source>
</reference>
<dbReference type="AlphaFoldDB" id="A0AAE1D298"/>
<gene>
    <name evidence="1" type="ORF">RRG08_062142</name>
</gene>
<dbReference type="EMBL" id="JAWDGP010005802">
    <property type="protein sequence ID" value="KAK3751972.1"/>
    <property type="molecule type" value="Genomic_DNA"/>
</dbReference>
<dbReference type="Proteomes" id="UP001283361">
    <property type="component" value="Unassembled WGS sequence"/>
</dbReference>